<sequence>MKPFLSIVVPVYNVEAYIEKCLRSVYNQDLSPVQFEVIVVNDGTKDKSLEICEVLQKEFTDLKIISQENKGLSGARNTGLSHAKGDYVWFVDSDDWLPANCLKQIVDTLKIKSPDLLWLGHSVVHNGEIIRTYIPAPIDEPVAGDEFFAHHLQGLYYIWKFIYSREFLSNNNLFFYEGLLYEDLEFTPRALEVAQRCITLTDSFYFYLMREGSIVNKVKAKNVENRFFILENHYKRYKETTSSNLYRNALLYTCIESFAGTIKMAARSGIKLSHSSRSLWKLLKTAEKKSEINYPYDKLLAINLPLYHRVYGVLARTYKLLFK</sequence>
<keyword evidence="7" id="KW-1185">Reference proteome</keyword>
<evidence type="ECO:0000313" key="7">
    <source>
        <dbReference type="Proteomes" id="UP000321528"/>
    </source>
</evidence>
<dbReference type="EMBL" id="QXFJ01000007">
    <property type="protein sequence ID" value="RIV74386.1"/>
    <property type="molecule type" value="Genomic_DNA"/>
</dbReference>
<comment type="caution">
    <text evidence="4">The sequence shown here is derived from an EMBL/GenBank/DDBJ whole genome shotgun (WGS) entry which is preliminary data.</text>
</comment>
<keyword evidence="2 4" id="KW-0808">Transferase</keyword>
<dbReference type="PANTHER" id="PTHR22916:SF51">
    <property type="entry name" value="GLYCOSYLTRANSFERASE EPSH-RELATED"/>
    <property type="match status" value="1"/>
</dbReference>
<dbReference type="PANTHER" id="PTHR22916">
    <property type="entry name" value="GLYCOSYLTRANSFERASE"/>
    <property type="match status" value="1"/>
</dbReference>
<keyword evidence="1" id="KW-0328">Glycosyltransferase</keyword>
<evidence type="ECO:0000256" key="1">
    <source>
        <dbReference type="ARBA" id="ARBA00022676"/>
    </source>
</evidence>
<dbReference type="Proteomes" id="UP000284189">
    <property type="component" value="Unassembled WGS sequence"/>
</dbReference>
<evidence type="ECO:0000313" key="4">
    <source>
        <dbReference type="EMBL" id="RIV74386.1"/>
    </source>
</evidence>
<reference evidence="5 7" key="2">
    <citation type="submission" date="2019-07" db="EMBL/GenBank/DDBJ databases">
        <title>Draft genome of two Muricauda strains isolated from deep sea.</title>
        <authorList>
            <person name="Sun C."/>
        </authorList>
    </citation>
    <scope>NUCLEOTIDE SEQUENCE [LARGE SCALE GENOMIC DNA]</scope>
    <source>
        <strain evidence="5 7">NH166</strain>
    </source>
</reference>
<dbReference type="GO" id="GO:0016758">
    <property type="term" value="F:hexosyltransferase activity"/>
    <property type="evidence" value="ECO:0007669"/>
    <property type="project" value="UniProtKB-ARBA"/>
</dbReference>
<dbReference type="InterPro" id="IPR001173">
    <property type="entry name" value="Glyco_trans_2-like"/>
</dbReference>
<evidence type="ECO:0000313" key="5">
    <source>
        <dbReference type="EMBL" id="TXK08508.1"/>
    </source>
</evidence>
<dbReference type="SUPFAM" id="SSF53448">
    <property type="entry name" value="Nucleotide-diphospho-sugar transferases"/>
    <property type="match status" value="1"/>
</dbReference>
<dbReference type="Proteomes" id="UP000321528">
    <property type="component" value="Unassembled WGS sequence"/>
</dbReference>
<reference evidence="4 6" key="1">
    <citation type="submission" date="2018-08" db="EMBL/GenBank/DDBJ databases">
        <title>Proposal of Muricauda 72 sp.nov. and Muricauda NH166 sp.nov., isolated from seawater.</title>
        <authorList>
            <person name="Cheng H."/>
            <person name="Wu Y.-H."/>
            <person name="Guo L.-L."/>
            <person name="Xu X.-W."/>
        </authorList>
    </citation>
    <scope>NUCLEOTIDE SEQUENCE [LARGE SCALE GENOMIC DNA]</scope>
    <source>
        <strain evidence="4 6">NH166</strain>
    </source>
</reference>
<dbReference type="CDD" id="cd00761">
    <property type="entry name" value="Glyco_tranf_GTA_type"/>
    <property type="match status" value="1"/>
</dbReference>
<name>A0A418NDH7_9FLAO</name>
<gene>
    <name evidence="4" type="ORF">D2U88_00520</name>
    <name evidence="5" type="ORF">FQ019_00500</name>
</gene>
<dbReference type="EMBL" id="VNWL01000006">
    <property type="protein sequence ID" value="TXK08508.1"/>
    <property type="molecule type" value="Genomic_DNA"/>
</dbReference>
<dbReference type="OrthoDB" id="396512at2"/>
<dbReference type="InterPro" id="IPR029044">
    <property type="entry name" value="Nucleotide-diphossugar_trans"/>
</dbReference>
<accession>A0A418NDH7</accession>
<dbReference type="Gene3D" id="3.90.550.10">
    <property type="entry name" value="Spore Coat Polysaccharide Biosynthesis Protein SpsA, Chain A"/>
    <property type="match status" value="1"/>
</dbReference>
<dbReference type="Pfam" id="PF00535">
    <property type="entry name" value="Glycos_transf_2"/>
    <property type="match status" value="1"/>
</dbReference>
<dbReference type="AlphaFoldDB" id="A0A418NDH7"/>
<dbReference type="RefSeq" id="WP_119638346.1">
    <property type="nucleotide sequence ID" value="NZ_QXFJ01000007.1"/>
</dbReference>
<proteinExistence type="predicted"/>
<organism evidence="4 6">
    <name type="scientific">Flagellimonas aequoris</name>
    <dbReference type="NCBI Taxonomy" id="2306997"/>
    <lineage>
        <taxon>Bacteria</taxon>
        <taxon>Pseudomonadati</taxon>
        <taxon>Bacteroidota</taxon>
        <taxon>Flavobacteriia</taxon>
        <taxon>Flavobacteriales</taxon>
        <taxon>Flavobacteriaceae</taxon>
        <taxon>Flagellimonas</taxon>
    </lineage>
</organism>
<feature type="domain" description="Glycosyltransferase 2-like" evidence="3">
    <location>
        <begin position="6"/>
        <end position="116"/>
    </location>
</feature>
<protein>
    <submittedName>
        <fullName evidence="4">Glycosyltransferase</fullName>
    </submittedName>
</protein>
<evidence type="ECO:0000313" key="6">
    <source>
        <dbReference type="Proteomes" id="UP000284189"/>
    </source>
</evidence>
<evidence type="ECO:0000259" key="3">
    <source>
        <dbReference type="Pfam" id="PF00535"/>
    </source>
</evidence>
<evidence type="ECO:0000256" key="2">
    <source>
        <dbReference type="ARBA" id="ARBA00022679"/>
    </source>
</evidence>